<dbReference type="Proteomes" id="UP000317835">
    <property type="component" value="Chromosome"/>
</dbReference>
<evidence type="ECO:0000313" key="2">
    <source>
        <dbReference type="EMBL" id="QDV32876.1"/>
    </source>
</evidence>
<proteinExistence type="predicted"/>
<organism evidence="2 3">
    <name type="scientific">Tautonia plasticadhaerens</name>
    <dbReference type="NCBI Taxonomy" id="2527974"/>
    <lineage>
        <taxon>Bacteria</taxon>
        <taxon>Pseudomonadati</taxon>
        <taxon>Planctomycetota</taxon>
        <taxon>Planctomycetia</taxon>
        <taxon>Isosphaerales</taxon>
        <taxon>Isosphaeraceae</taxon>
        <taxon>Tautonia</taxon>
    </lineage>
</organism>
<feature type="compositionally biased region" description="Pro residues" evidence="1">
    <location>
        <begin position="22"/>
        <end position="34"/>
    </location>
</feature>
<feature type="compositionally biased region" description="Basic and acidic residues" evidence="1">
    <location>
        <begin position="64"/>
        <end position="75"/>
    </location>
</feature>
<reference evidence="2 3" key="1">
    <citation type="submission" date="2019-02" db="EMBL/GenBank/DDBJ databases">
        <title>Deep-cultivation of Planctomycetes and their phenomic and genomic characterization uncovers novel biology.</title>
        <authorList>
            <person name="Wiegand S."/>
            <person name="Jogler M."/>
            <person name="Boedeker C."/>
            <person name="Pinto D."/>
            <person name="Vollmers J."/>
            <person name="Rivas-Marin E."/>
            <person name="Kohn T."/>
            <person name="Peeters S.H."/>
            <person name="Heuer A."/>
            <person name="Rast P."/>
            <person name="Oberbeckmann S."/>
            <person name="Bunk B."/>
            <person name="Jeske O."/>
            <person name="Meyerdierks A."/>
            <person name="Storesund J.E."/>
            <person name="Kallscheuer N."/>
            <person name="Luecker S."/>
            <person name="Lage O.M."/>
            <person name="Pohl T."/>
            <person name="Merkel B.J."/>
            <person name="Hornburger P."/>
            <person name="Mueller R.-W."/>
            <person name="Bruemmer F."/>
            <person name="Labrenz M."/>
            <person name="Spormann A.M."/>
            <person name="Op den Camp H."/>
            <person name="Overmann J."/>
            <person name="Amann R."/>
            <person name="Jetten M.S.M."/>
            <person name="Mascher T."/>
            <person name="Medema M.H."/>
            <person name="Devos D.P."/>
            <person name="Kaster A.-K."/>
            <person name="Ovreas L."/>
            <person name="Rohde M."/>
            <person name="Galperin M.Y."/>
            <person name="Jogler C."/>
        </authorList>
    </citation>
    <scope>NUCLEOTIDE SEQUENCE [LARGE SCALE GENOMIC DNA]</scope>
    <source>
        <strain evidence="2 3">ElP</strain>
    </source>
</reference>
<evidence type="ECO:0000313" key="3">
    <source>
        <dbReference type="Proteomes" id="UP000317835"/>
    </source>
</evidence>
<feature type="compositionally biased region" description="Basic and acidic residues" evidence="1">
    <location>
        <begin position="36"/>
        <end position="45"/>
    </location>
</feature>
<sequence>MAKIRRVSGLRVRLGGLARSGWPPPGAATPPPPTRDVMRDLRIEPDGPGVLPIAEARDGSTCSDSRDETPGDAERAASAWFGVGPEAWGDG</sequence>
<dbReference type="AlphaFoldDB" id="A0A518GWA0"/>
<name>A0A518GWA0_9BACT</name>
<protein>
    <submittedName>
        <fullName evidence="2">Uncharacterized protein</fullName>
    </submittedName>
</protein>
<feature type="region of interest" description="Disordered" evidence="1">
    <location>
        <begin position="16"/>
        <end position="91"/>
    </location>
</feature>
<dbReference type="RefSeq" id="WP_145267286.1">
    <property type="nucleotide sequence ID" value="NZ_CP036426.1"/>
</dbReference>
<keyword evidence="3" id="KW-1185">Reference proteome</keyword>
<accession>A0A518GWA0</accession>
<dbReference type="KEGG" id="tpla:ElP_07160"/>
<dbReference type="EMBL" id="CP036426">
    <property type="protein sequence ID" value="QDV32876.1"/>
    <property type="molecule type" value="Genomic_DNA"/>
</dbReference>
<evidence type="ECO:0000256" key="1">
    <source>
        <dbReference type="SAM" id="MobiDB-lite"/>
    </source>
</evidence>
<gene>
    <name evidence="2" type="ORF">ElP_07160</name>
</gene>